<comment type="caution">
    <text evidence="2">The sequence shown here is derived from an EMBL/GenBank/DDBJ whole genome shotgun (WGS) entry which is preliminary data.</text>
</comment>
<dbReference type="Proteomes" id="UP001168821">
    <property type="component" value="Unassembled WGS sequence"/>
</dbReference>
<feature type="compositionally biased region" description="Basic and acidic residues" evidence="1">
    <location>
        <begin position="1"/>
        <end position="10"/>
    </location>
</feature>
<dbReference type="EMBL" id="JALNTZ010000007">
    <property type="protein sequence ID" value="KAJ3645782.1"/>
    <property type="molecule type" value="Genomic_DNA"/>
</dbReference>
<feature type="compositionally biased region" description="Low complexity" evidence="1">
    <location>
        <begin position="70"/>
        <end position="85"/>
    </location>
</feature>
<evidence type="ECO:0000256" key="1">
    <source>
        <dbReference type="SAM" id="MobiDB-lite"/>
    </source>
</evidence>
<keyword evidence="3" id="KW-1185">Reference proteome</keyword>
<feature type="region of interest" description="Disordered" evidence="1">
    <location>
        <begin position="214"/>
        <end position="240"/>
    </location>
</feature>
<evidence type="ECO:0000313" key="3">
    <source>
        <dbReference type="Proteomes" id="UP001168821"/>
    </source>
</evidence>
<proteinExistence type="predicted"/>
<reference evidence="2" key="1">
    <citation type="journal article" date="2023" name="G3 (Bethesda)">
        <title>Whole genome assemblies of Zophobas morio and Tenebrio molitor.</title>
        <authorList>
            <person name="Kaur S."/>
            <person name="Stinson S.A."/>
            <person name="diCenzo G.C."/>
        </authorList>
    </citation>
    <scope>NUCLEOTIDE SEQUENCE</scope>
    <source>
        <strain evidence="2">QUZm001</strain>
    </source>
</reference>
<evidence type="ECO:0000313" key="2">
    <source>
        <dbReference type="EMBL" id="KAJ3645782.1"/>
    </source>
</evidence>
<feature type="compositionally biased region" description="Polar residues" evidence="1">
    <location>
        <begin position="11"/>
        <end position="29"/>
    </location>
</feature>
<sequence>MSNENNRENMDSQQPENTTTLPTQKSENPGINRENQDPNVCEANATEKVPQPNTSEVNEGVAIKTGESESLNSLLVYDSDSSSSSEMEKLNLNWQVREGSGDSSTSSSSSSSSSSEDDDDDDDDSDSTSEDEEETSPTESDPSQNRGAIRKNNAVQKTDGDLSIEQLPPVPDLSKLNISVEDENFVHMGNVLGIVDKLDIDWLHEFLKMVTPRTNSPDNSYTREHPERFSTAGPAGPLGYAADTQADLLLDLDLQDPSDAR</sequence>
<organism evidence="2 3">
    <name type="scientific">Zophobas morio</name>
    <dbReference type="NCBI Taxonomy" id="2755281"/>
    <lineage>
        <taxon>Eukaryota</taxon>
        <taxon>Metazoa</taxon>
        <taxon>Ecdysozoa</taxon>
        <taxon>Arthropoda</taxon>
        <taxon>Hexapoda</taxon>
        <taxon>Insecta</taxon>
        <taxon>Pterygota</taxon>
        <taxon>Neoptera</taxon>
        <taxon>Endopterygota</taxon>
        <taxon>Coleoptera</taxon>
        <taxon>Polyphaga</taxon>
        <taxon>Cucujiformia</taxon>
        <taxon>Tenebrionidae</taxon>
        <taxon>Zophobas</taxon>
    </lineage>
</organism>
<gene>
    <name evidence="2" type="ORF">Zmor_023414</name>
</gene>
<dbReference type="AlphaFoldDB" id="A0AA38HZB5"/>
<feature type="compositionally biased region" description="Acidic residues" evidence="1">
    <location>
        <begin position="115"/>
        <end position="136"/>
    </location>
</feature>
<feature type="region of interest" description="Disordered" evidence="1">
    <location>
        <begin position="1"/>
        <end position="169"/>
    </location>
</feature>
<feature type="compositionally biased region" description="Low complexity" evidence="1">
    <location>
        <begin position="101"/>
        <end position="114"/>
    </location>
</feature>
<name>A0AA38HZB5_9CUCU</name>
<accession>A0AA38HZB5</accession>
<protein>
    <submittedName>
        <fullName evidence="2">Uncharacterized protein</fullName>
    </submittedName>
</protein>